<sequence length="373" mass="42702">MSYKYRQTFVVGNKPDGKPIRKEIRSNNKKEFDAKVRYYRNLYAKGVQVVGKGITVEQYAYAWLEKYKKPSVGVSQLRNYDILLRKHICPVVGHMDLRQVKAFHLQEVLDRSPARSQSSMDKLMGTLRQIFERAEIDGLIEVSPARKLVRPVCSAAETRRALTSQEISTFMQAARKHRGGLWVRLMLQCGLRRGEAVALRVEDINTADSLIHVVHSVEYASGNSGRIKDTKTSSSTRCVPLPDDLCADLLQYIESHNIRRGFVFRNANGSCMSETKIRRLWHSFMRTWDLTAGAKTYRNAVVNHAIDQSITPHYLRHTYATQLHRAGYDLKTAQYLLGHSDIRTTANIYSHIENDDAKRLAAQIDVTSIWNFE</sequence>
<dbReference type="InterPro" id="IPR002104">
    <property type="entry name" value="Integrase_catalytic"/>
</dbReference>
<dbReference type="RefSeq" id="WP_216468709.1">
    <property type="nucleotide sequence ID" value="NZ_JAHLQI010000001.1"/>
</dbReference>
<evidence type="ECO:0000256" key="2">
    <source>
        <dbReference type="ARBA" id="ARBA00022908"/>
    </source>
</evidence>
<dbReference type="Proteomes" id="UP000783588">
    <property type="component" value="Unassembled WGS sequence"/>
</dbReference>
<dbReference type="PROSITE" id="PS51898">
    <property type="entry name" value="TYR_RECOMBINASE"/>
    <property type="match status" value="1"/>
</dbReference>
<comment type="similarity">
    <text evidence="1">Belongs to the 'phage' integrase family.</text>
</comment>
<evidence type="ECO:0000313" key="6">
    <source>
        <dbReference type="EMBL" id="MBU5489093.1"/>
    </source>
</evidence>
<evidence type="ECO:0000256" key="3">
    <source>
        <dbReference type="PROSITE-ProRule" id="PRU01248"/>
    </source>
</evidence>
<dbReference type="Pfam" id="PF00589">
    <property type="entry name" value="Phage_integrase"/>
    <property type="match status" value="1"/>
</dbReference>
<evidence type="ECO:0000256" key="1">
    <source>
        <dbReference type="ARBA" id="ARBA00008857"/>
    </source>
</evidence>
<organism evidence="6 7">
    <name type="scientific">Butyricicoccus intestinisimiae</name>
    <dbReference type="NCBI Taxonomy" id="2841509"/>
    <lineage>
        <taxon>Bacteria</taxon>
        <taxon>Bacillati</taxon>
        <taxon>Bacillota</taxon>
        <taxon>Clostridia</taxon>
        <taxon>Eubacteriales</taxon>
        <taxon>Butyricicoccaceae</taxon>
        <taxon>Butyricicoccus</taxon>
    </lineage>
</organism>
<feature type="domain" description="Tyr recombinase" evidence="4">
    <location>
        <begin position="157"/>
        <end position="365"/>
    </location>
</feature>
<evidence type="ECO:0000259" key="5">
    <source>
        <dbReference type="PROSITE" id="PS51900"/>
    </source>
</evidence>
<name>A0ABS6EN26_9FIRM</name>
<dbReference type="InterPro" id="IPR050808">
    <property type="entry name" value="Phage_Integrase"/>
</dbReference>
<evidence type="ECO:0000259" key="4">
    <source>
        <dbReference type="PROSITE" id="PS51898"/>
    </source>
</evidence>
<dbReference type="Pfam" id="PF22022">
    <property type="entry name" value="Phage_int_M"/>
    <property type="match status" value="1"/>
</dbReference>
<dbReference type="InterPro" id="IPR044068">
    <property type="entry name" value="CB"/>
</dbReference>
<keyword evidence="7" id="KW-1185">Reference proteome</keyword>
<dbReference type="InterPro" id="IPR053876">
    <property type="entry name" value="Phage_int_M"/>
</dbReference>
<dbReference type="PROSITE" id="PS51900">
    <property type="entry name" value="CB"/>
    <property type="match status" value="1"/>
</dbReference>
<keyword evidence="2" id="KW-0229">DNA integration</keyword>
<keyword evidence="3" id="KW-0238">DNA-binding</keyword>
<dbReference type="PANTHER" id="PTHR30629:SF2">
    <property type="entry name" value="PROPHAGE INTEGRASE INTS-RELATED"/>
    <property type="match status" value="1"/>
</dbReference>
<dbReference type="EMBL" id="JAHLQI010000001">
    <property type="protein sequence ID" value="MBU5489093.1"/>
    <property type="molecule type" value="Genomic_DNA"/>
</dbReference>
<reference evidence="6 7" key="1">
    <citation type="submission" date="2021-06" db="EMBL/GenBank/DDBJ databases">
        <authorList>
            <person name="Sun Q."/>
            <person name="Li D."/>
        </authorList>
    </citation>
    <scope>NUCLEOTIDE SEQUENCE [LARGE SCALE GENOMIC DNA]</scope>
    <source>
        <strain evidence="6 7">MSJd-7</strain>
    </source>
</reference>
<accession>A0ABS6EN26</accession>
<gene>
    <name evidence="6" type="ORF">KQI75_00380</name>
</gene>
<evidence type="ECO:0000313" key="7">
    <source>
        <dbReference type="Proteomes" id="UP000783588"/>
    </source>
</evidence>
<protein>
    <submittedName>
        <fullName evidence="6">Site-specific integrase</fullName>
    </submittedName>
</protein>
<proteinExistence type="inferred from homology"/>
<dbReference type="PANTHER" id="PTHR30629">
    <property type="entry name" value="PROPHAGE INTEGRASE"/>
    <property type="match status" value="1"/>
</dbReference>
<comment type="caution">
    <text evidence="6">The sequence shown here is derived from an EMBL/GenBank/DDBJ whole genome shotgun (WGS) entry which is preliminary data.</text>
</comment>
<feature type="domain" description="Core-binding (CB)" evidence="5">
    <location>
        <begin position="54"/>
        <end position="135"/>
    </location>
</feature>
<dbReference type="CDD" id="cd01189">
    <property type="entry name" value="INT_ICEBs1_C_like"/>
    <property type="match status" value="1"/>
</dbReference>